<dbReference type="AlphaFoldDB" id="A0A1Y1VFB9"/>
<comment type="similarity">
    <text evidence="2">Belongs to the DHHC palmitoyltransferase family. AKR/ZDHHC17 subfamily.</text>
</comment>
<feature type="transmembrane region" description="Helical" evidence="12">
    <location>
        <begin position="424"/>
        <end position="445"/>
    </location>
</feature>
<keyword evidence="15" id="KW-1185">Reference proteome</keyword>
<keyword evidence="3 12" id="KW-0812">Transmembrane</keyword>
<comment type="subcellular location">
    <subcellularLocation>
        <location evidence="1">Membrane</location>
        <topology evidence="1">Multi-pass membrane protein</topology>
    </subcellularLocation>
</comment>
<keyword evidence="6 11" id="KW-0040">ANK repeat</keyword>
<dbReference type="Proteomes" id="UP000193719">
    <property type="component" value="Unassembled WGS sequence"/>
</dbReference>
<feature type="transmembrane region" description="Helical" evidence="12">
    <location>
        <begin position="365"/>
        <end position="384"/>
    </location>
</feature>
<dbReference type="PROSITE" id="PS50216">
    <property type="entry name" value="DHHC"/>
    <property type="match status" value="1"/>
</dbReference>
<organism evidence="14 15">
    <name type="scientific">Piromyces finnis</name>
    <dbReference type="NCBI Taxonomy" id="1754191"/>
    <lineage>
        <taxon>Eukaryota</taxon>
        <taxon>Fungi</taxon>
        <taxon>Fungi incertae sedis</taxon>
        <taxon>Chytridiomycota</taxon>
        <taxon>Chytridiomycota incertae sedis</taxon>
        <taxon>Neocallimastigomycetes</taxon>
        <taxon>Neocallimastigales</taxon>
        <taxon>Neocallimastigaceae</taxon>
        <taxon>Piromyces</taxon>
    </lineage>
</organism>
<sequence length="728" mass="83474">MLDSSILNVNKIENLRKNSLNKSGNAMKSSQSGSRLFFEESKVRSELAKTNYDNIRRAPANDYDNIFSACRRGDLSAVIYFVENCKVNNLSKAVLTEKEIINKRESESVIYINGIKKCIEGYTVLQNAIFGENMEVIKYLLSRPSLNIDQKSGDKPSRSNGTTALHTASIHDNVKILSLLLQCGADPTIVDCDGHDVVALAIRNGNISIVQFLETQLTIHYQNSNYINLSVIDGYIVMLNFLIKRGCPTNYVDPSTGKSALHIAAERGFYEICKLLVNQDRGLIYQKDFNGKTPLEIASANCNKKKDFRNEYWENISKFLTKVKKNNVKDINTLWHLTWKRYIFLFCAPLLLMGLWFLITFSIPYLGIVISSAICYYLHSRIYNVFIANSNTANPYVMMFSFVAILYNLFMTCLLIIPYSEQNIILNIVDVFIMVTVLILFLYCVNSNPGYLTKEYSMENSKYKNLSSLVYNGGEIKKYCYTCELMKPKSSKVKHCKICNKCVCRFDHHCTFINNCVGAGNHKTFIYLLISALSALGMTLFRIVETCIKFYNNNGFIDYSKLFSKSWIFYSSAFLLFILDLSILILLSMLSYQQFNQIAKGVTYNDIIKSAKEKLMKGENSSFDDQETQNIGRIIQKSTIDLRQNSNDFYASTNDLYKFKNTTKSNKKVHIKNKKYAVFFSNIKIFGIKHLSKYKSFNAISNIARFMFKRKIFDDLYKVKKNDMSNEV</sequence>
<dbReference type="OrthoDB" id="6781668at2759"/>
<dbReference type="EMBL" id="MCFH01000010">
    <property type="protein sequence ID" value="ORX54748.1"/>
    <property type="molecule type" value="Genomic_DNA"/>
</dbReference>
<evidence type="ECO:0000313" key="14">
    <source>
        <dbReference type="EMBL" id="ORX54748.1"/>
    </source>
</evidence>
<evidence type="ECO:0000256" key="2">
    <source>
        <dbReference type="ARBA" id="ARBA00010104"/>
    </source>
</evidence>
<evidence type="ECO:0000256" key="7">
    <source>
        <dbReference type="ARBA" id="ARBA00023136"/>
    </source>
</evidence>
<evidence type="ECO:0000256" key="9">
    <source>
        <dbReference type="ARBA" id="ARBA00023288"/>
    </source>
</evidence>
<keyword evidence="8" id="KW-0564">Palmitate</keyword>
<reference evidence="14 15" key="2">
    <citation type="submission" date="2016-08" db="EMBL/GenBank/DDBJ databases">
        <title>Pervasive Adenine N6-methylation of Active Genes in Fungi.</title>
        <authorList>
            <consortium name="DOE Joint Genome Institute"/>
            <person name="Mondo S.J."/>
            <person name="Dannebaum R.O."/>
            <person name="Kuo R.C."/>
            <person name="Labutti K."/>
            <person name="Haridas S."/>
            <person name="Kuo A."/>
            <person name="Salamov A."/>
            <person name="Ahrendt S.R."/>
            <person name="Lipzen A."/>
            <person name="Sullivan W."/>
            <person name="Andreopoulos W.B."/>
            <person name="Clum A."/>
            <person name="Lindquist E."/>
            <person name="Daum C."/>
            <person name="Ramamoorthy G.K."/>
            <person name="Gryganskyi A."/>
            <person name="Culley D."/>
            <person name="Magnuson J.K."/>
            <person name="James T.Y."/>
            <person name="O'Malley M.A."/>
            <person name="Stajich J.E."/>
            <person name="Spatafora J.W."/>
            <person name="Visel A."/>
            <person name="Grigoriev I.V."/>
        </authorList>
    </citation>
    <scope>NUCLEOTIDE SEQUENCE [LARGE SCALE GENOMIC DNA]</scope>
    <source>
        <strain evidence="15">finn</strain>
    </source>
</reference>
<evidence type="ECO:0000256" key="1">
    <source>
        <dbReference type="ARBA" id="ARBA00004141"/>
    </source>
</evidence>
<proteinExistence type="inferred from homology"/>
<evidence type="ECO:0000256" key="8">
    <source>
        <dbReference type="ARBA" id="ARBA00023139"/>
    </source>
</evidence>
<dbReference type="GO" id="GO:0016020">
    <property type="term" value="C:membrane"/>
    <property type="evidence" value="ECO:0007669"/>
    <property type="project" value="UniProtKB-SubCell"/>
</dbReference>
<feature type="transmembrane region" description="Helical" evidence="12">
    <location>
        <begin position="396"/>
        <end position="418"/>
    </location>
</feature>
<dbReference type="PROSITE" id="PS50297">
    <property type="entry name" value="ANK_REP_REGION"/>
    <property type="match status" value="2"/>
</dbReference>
<dbReference type="SUPFAM" id="SSF48403">
    <property type="entry name" value="Ankyrin repeat"/>
    <property type="match status" value="1"/>
</dbReference>
<evidence type="ECO:0000256" key="12">
    <source>
        <dbReference type="RuleBase" id="RU079119"/>
    </source>
</evidence>
<feature type="transmembrane region" description="Helical" evidence="12">
    <location>
        <begin position="567"/>
        <end position="590"/>
    </location>
</feature>
<keyword evidence="5 12" id="KW-1133">Transmembrane helix</keyword>
<dbReference type="PANTHER" id="PTHR24161:SF124">
    <property type="entry name" value="TRANSIENT RECEPTOR POTENTIAL CHANNEL PYREXIA"/>
    <property type="match status" value="1"/>
</dbReference>
<dbReference type="GO" id="GO:0019706">
    <property type="term" value="F:protein-cysteine S-palmitoyltransferase activity"/>
    <property type="evidence" value="ECO:0007669"/>
    <property type="project" value="UniProtKB-EC"/>
</dbReference>
<dbReference type="PANTHER" id="PTHR24161">
    <property type="entry name" value="ANK_REP_REGION DOMAIN-CONTAINING PROTEIN-RELATED"/>
    <property type="match status" value="1"/>
</dbReference>
<dbReference type="SMART" id="SM00248">
    <property type="entry name" value="ANK"/>
    <property type="match status" value="6"/>
</dbReference>
<dbReference type="InterPro" id="IPR001594">
    <property type="entry name" value="Palmitoyltrfase_DHHC"/>
</dbReference>
<evidence type="ECO:0000259" key="13">
    <source>
        <dbReference type="Pfam" id="PF01529"/>
    </source>
</evidence>
<dbReference type="PROSITE" id="PS50088">
    <property type="entry name" value="ANK_REPEAT"/>
    <property type="match status" value="2"/>
</dbReference>
<accession>A0A1Y1VFB9</accession>
<feature type="repeat" description="ANK" evidence="11">
    <location>
        <begin position="160"/>
        <end position="192"/>
    </location>
</feature>
<evidence type="ECO:0000256" key="11">
    <source>
        <dbReference type="PROSITE-ProRule" id="PRU00023"/>
    </source>
</evidence>
<feature type="repeat" description="ANK" evidence="11">
    <location>
        <begin position="256"/>
        <end position="278"/>
    </location>
</feature>
<evidence type="ECO:0000313" key="15">
    <source>
        <dbReference type="Proteomes" id="UP000193719"/>
    </source>
</evidence>
<dbReference type="Pfam" id="PF12796">
    <property type="entry name" value="Ank_2"/>
    <property type="match status" value="2"/>
</dbReference>
<keyword evidence="12" id="KW-0808">Transferase</keyword>
<dbReference type="InterPro" id="IPR036770">
    <property type="entry name" value="Ankyrin_rpt-contain_sf"/>
</dbReference>
<comment type="caution">
    <text evidence="14">The sequence shown here is derived from an EMBL/GenBank/DDBJ whole genome shotgun (WGS) entry which is preliminary data.</text>
</comment>
<dbReference type="Pfam" id="PF01529">
    <property type="entry name" value="DHHC"/>
    <property type="match status" value="1"/>
</dbReference>
<evidence type="ECO:0000256" key="6">
    <source>
        <dbReference type="ARBA" id="ARBA00023043"/>
    </source>
</evidence>
<evidence type="ECO:0000256" key="10">
    <source>
        <dbReference type="ARBA" id="ARBA00048048"/>
    </source>
</evidence>
<comment type="catalytic activity">
    <reaction evidence="10 12">
        <text>L-cysteinyl-[protein] + hexadecanoyl-CoA = S-hexadecanoyl-L-cysteinyl-[protein] + CoA</text>
        <dbReference type="Rhea" id="RHEA:36683"/>
        <dbReference type="Rhea" id="RHEA-COMP:10131"/>
        <dbReference type="Rhea" id="RHEA-COMP:11032"/>
        <dbReference type="ChEBI" id="CHEBI:29950"/>
        <dbReference type="ChEBI" id="CHEBI:57287"/>
        <dbReference type="ChEBI" id="CHEBI:57379"/>
        <dbReference type="ChEBI" id="CHEBI:74151"/>
        <dbReference type="EC" id="2.3.1.225"/>
    </reaction>
</comment>
<keyword evidence="4" id="KW-0677">Repeat</keyword>
<keyword evidence="12" id="KW-0012">Acyltransferase</keyword>
<dbReference type="EC" id="2.3.1.225" evidence="12"/>
<reference evidence="14 15" key="1">
    <citation type="submission" date="2016-08" db="EMBL/GenBank/DDBJ databases">
        <title>Genomes of anaerobic fungi encode conserved fungal cellulosomes for biomass hydrolysis.</title>
        <authorList>
            <consortium name="DOE Joint Genome Institute"/>
            <person name="Haitjema C.H."/>
            <person name="Gilmore S.P."/>
            <person name="Henske J.K."/>
            <person name="Solomon K.V."/>
            <person name="De Groot R."/>
            <person name="Kuo A."/>
            <person name="Mondo S.J."/>
            <person name="Salamov A.A."/>
            <person name="Labutti K."/>
            <person name="Zhao Z."/>
            <person name="Chiniquy J."/>
            <person name="Barry K."/>
            <person name="Brewer H.M."/>
            <person name="Purvine S.O."/>
            <person name="Wright A.T."/>
            <person name="Boxma B."/>
            <person name="Van Alen T."/>
            <person name="Hackstein J.H."/>
            <person name="Baker S.E."/>
            <person name="Grigoriev I.V."/>
            <person name="O'Malley M.A."/>
        </authorList>
    </citation>
    <scope>NUCLEOTIDE SEQUENCE [LARGE SCALE GENOMIC DNA]</scope>
    <source>
        <strain evidence="15">finn</strain>
    </source>
</reference>
<dbReference type="InterPro" id="IPR002110">
    <property type="entry name" value="Ankyrin_rpt"/>
</dbReference>
<dbReference type="Gene3D" id="1.25.40.20">
    <property type="entry name" value="Ankyrin repeat-containing domain"/>
    <property type="match status" value="2"/>
</dbReference>
<feature type="transmembrane region" description="Helical" evidence="12">
    <location>
        <begin position="525"/>
        <end position="544"/>
    </location>
</feature>
<keyword evidence="7 12" id="KW-0472">Membrane</keyword>
<evidence type="ECO:0000256" key="4">
    <source>
        <dbReference type="ARBA" id="ARBA00022737"/>
    </source>
</evidence>
<evidence type="ECO:0000256" key="3">
    <source>
        <dbReference type="ARBA" id="ARBA00022692"/>
    </source>
</evidence>
<evidence type="ECO:0000256" key="5">
    <source>
        <dbReference type="ARBA" id="ARBA00022989"/>
    </source>
</evidence>
<gene>
    <name evidence="14" type="ORF">BCR36DRAFT_282901</name>
</gene>
<feature type="domain" description="Palmitoyltransferase DHHC" evidence="13">
    <location>
        <begin position="477"/>
        <end position="609"/>
    </location>
</feature>
<name>A0A1Y1VFB9_9FUNG</name>
<comment type="domain">
    <text evidence="12">The DHHC domain is required for palmitoyltransferase activity.</text>
</comment>
<keyword evidence="9" id="KW-0449">Lipoprotein</keyword>
<protein>
    <recommendedName>
        <fullName evidence="12">Palmitoyltransferase</fullName>
        <ecNumber evidence="12">2.3.1.225</ecNumber>
    </recommendedName>
</protein>